<keyword evidence="3" id="KW-1185">Reference proteome</keyword>
<protein>
    <recommendedName>
        <fullName evidence="1">Retrotransposon gag domain-containing protein</fullName>
    </recommendedName>
</protein>
<evidence type="ECO:0000313" key="2">
    <source>
        <dbReference type="EMBL" id="GAA0168472.1"/>
    </source>
</evidence>
<dbReference type="AlphaFoldDB" id="A0AAV3QWH3"/>
<comment type="caution">
    <text evidence="2">The sequence shown here is derived from an EMBL/GenBank/DDBJ whole genome shotgun (WGS) entry which is preliminary data.</text>
</comment>
<evidence type="ECO:0000259" key="1">
    <source>
        <dbReference type="Pfam" id="PF03732"/>
    </source>
</evidence>
<feature type="domain" description="Retrotransposon gag" evidence="1">
    <location>
        <begin position="52"/>
        <end position="142"/>
    </location>
</feature>
<evidence type="ECO:0000313" key="3">
    <source>
        <dbReference type="Proteomes" id="UP001454036"/>
    </source>
</evidence>
<organism evidence="2 3">
    <name type="scientific">Lithospermum erythrorhizon</name>
    <name type="common">Purple gromwell</name>
    <name type="synonym">Lithospermum officinale var. erythrorhizon</name>
    <dbReference type="NCBI Taxonomy" id="34254"/>
    <lineage>
        <taxon>Eukaryota</taxon>
        <taxon>Viridiplantae</taxon>
        <taxon>Streptophyta</taxon>
        <taxon>Embryophyta</taxon>
        <taxon>Tracheophyta</taxon>
        <taxon>Spermatophyta</taxon>
        <taxon>Magnoliopsida</taxon>
        <taxon>eudicotyledons</taxon>
        <taxon>Gunneridae</taxon>
        <taxon>Pentapetalae</taxon>
        <taxon>asterids</taxon>
        <taxon>lamiids</taxon>
        <taxon>Boraginales</taxon>
        <taxon>Boraginaceae</taxon>
        <taxon>Boraginoideae</taxon>
        <taxon>Lithospermeae</taxon>
        <taxon>Lithospermum</taxon>
    </lineage>
</organism>
<reference evidence="2 3" key="1">
    <citation type="submission" date="2024-01" db="EMBL/GenBank/DDBJ databases">
        <title>The complete chloroplast genome sequence of Lithospermum erythrorhizon: insights into the phylogenetic relationship among Boraginaceae species and the maternal lineages of purple gromwells.</title>
        <authorList>
            <person name="Okada T."/>
            <person name="Watanabe K."/>
        </authorList>
    </citation>
    <scope>NUCLEOTIDE SEQUENCE [LARGE SCALE GENOMIC DNA]</scope>
</reference>
<proteinExistence type="predicted"/>
<gene>
    <name evidence="2" type="ORF">LIER_23182</name>
</gene>
<sequence>MFGELNVVPIPIRFLLPQFTQCNDIGDPQKYLKGFLSQMTITTNDMAIYAKAFPNSLIGATLDWYMEFPANSIDLYTSTAEAFIAKYNTSITNKQHERALMDLEQGPRESLKDFHERYKAILNNIPRIDNKIAYMAFYRGLKYGKLKKVLILDTALTKDELTRVVNKHNNLENLQRKEGP</sequence>
<accession>A0AAV3QWH3</accession>
<dbReference type="EMBL" id="BAABME010006479">
    <property type="protein sequence ID" value="GAA0168472.1"/>
    <property type="molecule type" value="Genomic_DNA"/>
</dbReference>
<name>A0AAV3QWH3_LITER</name>
<dbReference type="PANTHER" id="PTHR33223">
    <property type="entry name" value="CCHC-TYPE DOMAIN-CONTAINING PROTEIN"/>
    <property type="match status" value="1"/>
</dbReference>
<dbReference type="InterPro" id="IPR005162">
    <property type="entry name" value="Retrotrans_gag_dom"/>
</dbReference>
<dbReference type="Proteomes" id="UP001454036">
    <property type="component" value="Unassembled WGS sequence"/>
</dbReference>
<dbReference type="Pfam" id="PF03732">
    <property type="entry name" value="Retrotrans_gag"/>
    <property type="match status" value="1"/>
</dbReference>
<dbReference type="PANTHER" id="PTHR33223:SF8">
    <property type="entry name" value="OS04G0172440 PROTEIN"/>
    <property type="match status" value="1"/>
</dbReference>